<dbReference type="OrthoDB" id="9870485at2"/>
<keyword evidence="3" id="KW-1185">Reference proteome</keyword>
<keyword evidence="1" id="KW-0732">Signal</keyword>
<evidence type="ECO:0008006" key="4">
    <source>
        <dbReference type="Google" id="ProtNLM"/>
    </source>
</evidence>
<sequence length="190" mass="21860">MRYFMILLSMLFLSGCIPYADHALTKPNKEQIDPSILGTWFWKDDRELGYIHIGLDKETKLIRLIMIEMKKDGRLKSTELFGHTSSLKGNKYLNLKWTHPEDNKSTGYMFMKYSVTSDGLGIGFMNSEVAEKAIKAGTLKGKVEKGKWLSSVYITEGSEKLQKFILKNDKALFPEMKYLARLKLPDHKVK</sequence>
<evidence type="ECO:0000256" key="1">
    <source>
        <dbReference type="SAM" id="SignalP"/>
    </source>
</evidence>
<dbReference type="RefSeq" id="WP_046551399.1">
    <property type="nucleotide sequence ID" value="NZ_CP011308.1"/>
</dbReference>
<protein>
    <recommendedName>
        <fullName evidence="4">Lipoprotein</fullName>
    </recommendedName>
</protein>
<reference evidence="3" key="2">
    <citation type="journal article" date="2017" name="Stand. Genomic Sci.">
        <title>Complete genome sequence of the sulfur-oxidizing chemolithoautotrophic Sulfurovum lithotrophicum 42BKTT.</title>
        <authorList>
            <person name="Jeon W."/>
            <person name="Priscilla L."/>
            <person name="Park G."/>
            <person name="Lee H."/>
            <person name="Lee N."/>
            <person name="Lee D."/>
            <person name="Kwon H."/>
            <person name="Ahn I."/>
            <person name="Lee C."/>
            <person name="Lee H."/>
            <person name="Ahn J."/>
        </authorList>
    </citation>
    <scope>NUCLEOTIDE SEQUENCE [LARGE SCALE GENOMIC DNA]</scope>
    <source>
        <strain evidence="3">ATCC BAA-797 / 42BKT</strain>
    </source>
</reference>
<evidence type="ECO:0000313" key="2">
    <source>
        <dbReference type="EMBL" id="AKF25322.1"/>
    </source>
</evidence>
<reference evidence="2 3" key="1">
    <citation type="submission" date="2015-04" db="EMBL/GenBank/DDBJ databases">
        <title>Complete genome sequence of Sulfurovum lithotrophicum ATCC BAA-797T.</title>
        <authorList>
            <person name="Ahn J."/>
            <person name="Park G."/>
            <person name="Jeon W."/>
            <person name="Jang Y."/>
            <person name="Jang M."/>
            <person name="Lee H."/>
            <person name="Lee H."/>
        </authorList>
    </citation>
    <scope>NUCLEOTIDE SEQUENCE [LARGE SCALE GENOMIC DNA]</scope>
    <source>
        <strain evidence="3">ATCC BAA-797 / 42BKT</strain>
    </source>
</reference>
<gene>
    <name evidence="2" type="ORF">YH65_07910</name>
</gene>
<proteinExistence type="predicted"/>
<dbReference type="EMBL" id="CP011308">
    <property type="protein sequence ID" value="AKF25322.1"/>
    <property type="molecule type" value="Genomic_DNA"/>
</dbReference>
<organism evidence="2 3">
    <name type="scientific">Sulfurovum lithotrophicum</name>
    <dbReference type="NCBI Taxonomy" id="206403"/>
    <lineage>
        <taxon>Bacteria</taxon>
        <taxon>Pseudomonadati</taxon>
        <taxon>Campylobacterota</taxon>
        <taxon>Epsilonproteobacteria</taxon>
        <taxon>Campylobacterales</taxon>
        <taxon>Sulfurovaceae</taxon>
        <taxon>Sulfurovum</taxon>
    </lineage>
</organism>
<feature type="chain" id="PRO_5030672144" description="Lipoprotein" evidence="1">
    <location>
        <begin position="24"/>
        <end position="190"/>
    </location>
</feature>
<dbReference type="AlphaFoldDB" id="A0A7U4M1W7"/>
<accession>A0A7U4M1W7</accession>
<dbReference type="PROSITE" id="PS51257">
    <property type="entry name" value="PROKAR_LIPOPROTEIN"/>
    <property type="match status" value="1"/>
</dbReference>
<dbReference type="KEGG" id="slh:YH65_07910"/>
<dbReference type="Proteomes" id="UP000034444">
    <property type="component" value="Chromosome"/>
</dbReference>
<name>A0A7U4M1W7_9BACT</name>
<evidence type="ECO:0000313" key="3">
    <source>
        <dbReference type="Proteomes" id="UP000034444"/>
    </source>
</evidence>
<feature type="signal peptide" evidence="1">
    <location>
        <begin position="1"/>
        <end position="23"/>
    </location>
</feature>